<evidence type="ECO:0000313" key="3">
    <source>
        <dbReference type="Proteomes" id="UP000308549"/>
    </source>
</evidence>
<protein>
    <submittedName>
        <fullName evidence="2">Uncharacterized protein</fullName>
    </submittedName>
</protein>
<gene>
    <name evidence="2" type="ORF">B0A50_08494</name>
</gene>
<keyword evidence="1" id="KW-0472">Membrane</keyword>
<reference evidence="2 3" key="1">
    <citation type="submission" date="2017-03" db="EMBL/GenBank/DDBJ databases">
        <title>Genomes of endolithic fungi from Antarctica.</title>
        <authorList>
            <person name="Coleine C."/>
            <person name="Masonjones S."/>
            <person name="Stajich J.E."/>
        </authorList>
    </citation>
    <scope>NUCLEOTIDE SEQUENCE [LARGE SCALE GENOMIC DNA]</scope>
    <source>
        <strain evidence="2 3">CCFEE 6315</strain>
    </source>
</reference>
<organism evidence="2 3">
    <name type="scientific">Salinomyces thailandicus</name>
    <dbReference type="NCBI Taxonomy" id="706561"/>
    <lineage>
        <taxon>Eukaryota</taxon>
        <taxon>Fungi</taxon>
        <taxon>Dikarya</taxon>
        <taxon>Ascomycota</taxon>
        <taxon>Pezizomycotina</taxon>
        <taxon>Dothideomycetes</taxon>
        <taxon>Dothideomycetidae</taxon>
        <taxon>Mycosphaerellales</taxon>
        <taxon>Teratosphaeriaceae</taxon>
        <taxon>Salinomyces</taxon>
    </lineage>
</organism>
<comment type="caution">
    <text evidence="2">The sequence shown here is derived from an EMBL/GenBank/DDBJ whole genome shotgun (WGS) entry which is preliminary data.</text>
</comment>
<accession>A0A4U0TJQ9</accession>
<keyword evidence="1" id="KW-1133">Transmembrane helix</keyword>
<proteinExistence type="predicted"/>
<feature type="transmembrane region" description="Helical" evidence="1">
    <location>
        <begin position="49"/>
        <end position="71"/>
    </location>
</feature>
<feature type="transmembrane region" description="Helical" evidence="1">
    <location>
        <begin position="143"/>
        <end position="161"/>
    </location>
</feature>
<name>A0A4U0TJQ9_9PEZI</name>
<dbReference type="AlphaFoldDB" id="A0A4U0TJQ9"/>
<sequence length="163" mass="18483">MESAVSICLRDRRRALEIRENAVAQREHNLKLSRDMMLRAKVAKEADNFYALGETTFLFLALGLFVAIFAIMNDICNRDREAYLHCHWRRNALGWEGVRLVTAELLGRCVARGVRDMNVDELVKMPEGGGWVRKLRLLHYHGCDILGLAITFGAVIVSGFGCF</sequence>
<dbReference type="EMBL" id="NAJL01000089">
    <property type="protein sequence ID" value="TKA21996.1"/>
    <property type="molecule type" value="Genomic_DNA"/>
</dbReference>
<evidence type="ECO:0000256" key="1">
    <source>
        <dbReference type="SAM" id="Phobius"/>
    </source>
</evidence>
<evidence type="ECO:0000313" key="2">
    <source>
        <dbReference type="EMBL" id="TKA21996.1"/>
    </source>
</evidence>
<keyword evidence="1" id="KW-0812">Transmembrane</keyword>
<keyword evidence="3" id="KW-1185">Reference proteome</keyword>
<dbReference type="Proteomes" id="UP000308549">
    <property type="component" value="Unassembled WGS sequence"/>
</dbReference>